<organism evidence="2 3">
    <name type="scientific">Fructobacillus pseudoficulneus</name>
    <dbReference type="NCBI Taxonomy" id="220714"/>
    <lineage>
        <taxon>Bacteria</taxon>
        <taxon>Bacillati</taxon>
        <taxon>Bacillota</taxon>
        <taxon>Bacilli</taxon>
        <taxon>Lactobacillales</taxon>
        <taxon>Lactobacillaceae</taxon>
        <taxon>Fructobacillus</taxon>
    </lineage>
</organism>
<dbReference type="CDD" id="cd04301">
    <property type="entry name" value="NAT_SF"/>
    <property type="match status" value="1"/>
</dbReference>
<reference evidence="2 3" key="1">
    <citation type="journal article" date="2015" name="BMC Genomics">
        <title>Comparative genomics of Fructobacillus spp. and Leuconostoc spp. reveals niche-specific evolution of Fructobacillus spp.</title>
        <authorList>
            <person name="Endo A."/>
            <person name="Tanizawa Y."/>
            <person name="Tanaka N."/>
            <person name="Maeno S."/>
            <person name="Kumar H."/>
            <person name="Shiwa Y."/>
            <person name="Okada S."/>
            <person name="Yoshikawa H."/>
            <person name="Dicks L."/>
            <person name="Nakagawa J."/>
            <person name="Arita M."/>
        </authorList>
    </citation>
    <scope>NUCLEOTIDE SEQUENCE [LARGE SCALE GENOMIC DNA]</scope>
    <source>
        <strain evidence="2 3">DSM 15468</strain>
    </source>
</reference>
<dbReference type="Proteomes" id="UP000061227">
    <property type="component" value="Unassembled WGS sequence"/>
</dbReference>
<dbReference type="SUPFAM" id="SSF55729">
    <property type="entry name" value="Acyl-CoA N-acyltransferases (Nat)"/>
    <property type="match status" value="1"/>
</dbReference>
<keyword evidence="3" id="KW-1185">Reference proteome</keyword>
<sequence length="178" mass="20434">MTVIQLDERHQLELVPVQPEMADEIFAVIDGDRAHIGEFLTFVALSKTVDFTREYLVRQKELAEPGKALAFVIRKERKIIGTIEFHRLNTIDHRAEMGYWLASDYTRQGIMTAAVKAMCAYGFATLDLHQINILADVDNAGSNAVIQKTGFQFLVTRPEYSYRNGRYHDMNEYYLLAK</sequence>
<evidence type="ECO:0000313" key="2">
    <source>
        <dbReference type="EMBL" id="GAP03395.1"/>
    </source>
</evidence>
<dbReference type="PANTHER" id="PTHR43792">
    <property type="entry name" value="GNAT FAMILY, PUTATIVE (AFU_ORTHOLOGUE AFUA_3G00765)-RELATED-RELATED"/>
    <property type="match status" value="1"/>
</dbReference>
<accession>A0A3F3GVS1</accession>
<protein>
    <submittedName>
        <fullName evidence="2">Acetyltransferase</fullName>
    </submittedName>
</protein>
<dbReference type="RefSeq" id="WP_059379134.1">
    <property type="nucleotide sequence ID" value="NZ_DF968069.1"/>
</dbReference>
<dbReference type="EMBL" id="DF968069">
    <property type="protein sequence ID" value="GAP03395.1"/>
    <property type="molecule type" value="Genomic_DNA"/>
</dbReference>
<dbReference type="InterPro" id="IPR016181">
    <property type="entry name" value="Acyl_CoA_acyltransferase"/>
</dbReference>
<dbReference type="InterPro" id="IPR051531">
    <property type="entry name" value="N-acetyltransferase"/>
</dbReference>
<proteinExistence type="predicted"/>
<dbReference type="GO" id="GO:0016747">
    <property type="term" value="F:acyltransferase activity, transferring groups other than amino-acyl groups"/>
    <property type="evidence" value="ECO:0007669"/>
    <property type="project" value="InterPro"/>
</dbReference>
<dbReference type="Gene3D" id="3.40.630.30">
    <property type="match status" value="1"/>
</dbReference>
<dbReference type="Pfam" id="PF13302">
    <property type="entry name" value="Acetyltransf_3"/>
    <property type="match status" value="1"/>
</dbReference>
<feature type="domain" description="N-acetyltransferase" evidence="1">
    <location>
        <begin position="12"/>
        <end position="178"/>
    </location>
</feature>
<dbReference type="STRING" id="220714.SAMN05660469_1356"/>
<keyword evidence="2" id="KW-0808">Transferase</keyword>
<dbReference type="AlphaFoldDB" id="A0A3F3GVS1"/>
<dbReference type="PROSITE" id="PS51186">
    <property type="entry name" value="GNAT"/>
    <property type="match status" value="1"/>
</dbReference>
<gene>
    <name evidence="2" type="ORF">FPFC_070110</name>
</gene>
<name>A0A3F3GVS1_9LACO</name>
<evidence type="ECO:0000313" key="3">
    <source>
        <dbReference type="Proteomes" id="UP000061227"/>
    </source>
</evidence>
<dbReference type="InterPro" id="IPR000182">
    <property type="entry name" value="GNAT_dom"/>
</dbReference>
<evidence type="ECO:0000259" key="1">
    <source>
        <dbReference type="PROSITE" id="PS51186"/>
    </source>
</evidence>
<dbReference type="OrthoDB" id="9784707at2"/>